<dbReference type="GO" id="GO:0015450">
    <property type="term" value="F:protein-transporting ATPase activity"/>
    <property type="evidence" value="ECO:0007669"/>
    <property type="project" value="UniProtKB-UniRule"/>
</dbReference>
<keyword evidence="4 9" id="KW-0812">Transmembrane</keyword>
<dbReference type="GO" id="GO:0005886">
    <property type="term" value="C:plasma membrane"/>
    <property type="evidence" value="ECO:0007669"/>
    <property type="project" value="UniProtKB-SubCell"/>
</dbReference>
<evidence type="ECO:0000256" key="6">
    <source>
        <dbReference type="ARBA" id="ARBA00022989"/>
    </source>
</evidence>
<gene>
    <name evidence="10" type="ORF">UY61_C0006G0005</name>
</gene>
<evidence type="ECO:0000256" key="3">
    <source>
        <dbReference type="ARBA" id="ARBA00022448"/>
    </source>
</evidence>
<keyword evidence="5 9" id="KW-0653">Protein transport</keyword>
<keyword evidence="6 9" id="KW-1133">Transmembrane helix</keyword>
<keyword evidence="9" id="KW-1003">Cell membrane</keyword>
<evidence type="ECO:0000256" key="5">
    <source>
        <dbReference type="ARBA" id="ARBA00022927"/>
    </source>
</evidence>
<name>A0A0G1WRK8_9BACT</name>
<dbReference type="NCBIfam" id="TIGR00810">
    <property type="entry name" value="secG"/>
    <property type="match status" value="1"/>
</dbReference>
<evidence type="ECO:0000256" key="9">
    <source>
        <dbReference type="RuleBase" id="RU365087"/>
    </source>
</evidence>
<evidence type="ECO:0000256" key="7">
    <source>
        <dbReference type="ARBA" id="ARBA00023010"/>
    </source>
</evidence>
<sequence>MRNFILQIVQIAAAIVLVATILLQQRGGGLSPVFGGEGGFYRTRRGIEKSIFITTIVSAIIFFAVAIVNFVF</sequence>
<feature type="transmembrane region" description="Helical" evidence="9">
    <location>
        <begin position="51"/>
        <end position="71"/>
    </location>
</feature>
<evidence type="ECO:0000256" key="4">
    <source>
        <dbReference type="ARBA" id="ARBA00022692"/>
    </source>
</evidence>
<comment type="caution">
    <text evidence="9">Lacks conserved residue(s) required for the propagation of feature annotation.</text>
</comment>
<proteinExistence type="inferred from homology"/>
<comment type="subcellular location">
    <subcellularLocation>
        <location evidence="9">Cell membrane</location>
        <topology evidence="9">Multi-pass membrane protein</topology>
    </subcellularLocation>
    <subcellularLocation>
        <location evidence="1">Membrane</location>
        <topology evidence="1">Multi-pass membrane protein</topology>
    </subcellularLocation>
</comment>
<dbReference type="Proteomes" id="UP000034201">
    <property type="component" value="Unassembled WGS sequence"/>
</dbReference>
<protein>
    <recommendedName>
        <fullName evidence="9">Protein-export membrane protein SecG</fullName>
    </recommendedName>
</protein>
<reference evidence="10 11" key="1">
    <citation type="journal article" date="2015" name="Nature">
        <title>rRNA introns, odd ribosomes, and small enigmatic genomes across a large radiation of phyla.</title>
        <authorList>
            <person name="Brown C.T."/>
            <person name="Hug L.A."/>
            <person name="Thomas B.C."/>
            <person name="Sharon I."/>
            <person name="Castelle C.J."/>
            <person name="Singh A."/>
            <person name="Wilkins M.J."/>
            <person name="Williams K.H."/>
            <person name="Banfield J.F."/>
        </authorList>
    </citation>
    <scope>NUCLEOTIDE SEQUENCE [LARGE SCALE GENOMIC DNA]</scope>
</reference>
<evidence type="ECO:0000256" key="8">
    <source>
        <dbReference type="ARBA" id="ARBA00023136"/>
    </source>
</evidence>
<evidence type="ECO:0000256" key="2">
    <source>
        <dbReference type="ARBA" id="ARBA00008445"/>
    </source>
</evidence>
<keyword evidence="7 9" id="KW-0811">Translocation</keyword>
<dbReference type="EMBL" id="LCQQ01000006">
    <property type="protein sequence ID" value="KKW21421.1"/>
    <property type="molecule type" value="Genomic_DNA"/>
</dbReference>
<keyword evidence="3 9" id="KW-0813">Transport</keyword>
<dbReference type="InterPro" id="IPR004692">
    <property type="entry name" value="SecG"/>
</dbReference>
<organism evidence="10 11">
    <name type="scientific">Candidatus Adlerbacteria bacterium GW2011_GWC1_50_9</name>
    <dbReference type="NCBI Taxonomy" id="1618608"/>
    <lineage>
        <taxon>Bacteria</taxon>
        <taxon>Candidatus Adleribacteriota</taxon>
    </lineage>
</organism>
<dbReference type="Pfam" id="PF03840">
    <property type="entry name" value="SecG"/>
    <property type="match status" value="1"/>
</dbReference>
<evidence type="ECO:0000256" key="1">
    <source>
        <dbReference type="ARBA" id="ARBA00004141"/>
    </source>
</evidence>
<comment type="similarity">
    <text evidence="2 9">Belongs to the SecG family.</text>
</comment>
<keyword evidence="8 9" id="KW-0472">Membrane</keyword>
<dbReference type="PATRIC" id="fig|1618608.3.peg.94"/>
<dbReference type="AlphaFoldDB" id="A0A0G1WRK8"/>
<dbReference type="PRINTS" id="PR01651">
    <property type="entry name" value="SECGEXPORT"/>
</dbReference>
<evidence type="ECO:0000313" key="10">
    <source>
        <dbReference type="EMBL" id="KKW21421.1"/>
    </source>
</evidence>
<dbReference type="GO" id="GO:0009306">
    <property type="term" value="P:protein secretion"/>
    <property type="evidence" value="ECO:0007669"/>
    <property type="project" value="UniProtKB-UniRule"/>
</dbReference>
<evidence type="ECO:0000313" key="11">
    <source>
        <dbReference type="Proteomes" id="UP000034201"/>
    </source>
</evidence>
<accession>A0A0G1WRK8</accession>
<comment type="caution">
    <text evidence="10">The sequence shown here is derived from an EMBL/GenBank/DDBJ whole genome shotgun (WGS) entry which is preliminary data.</text>
</comment>
<comment type="function">
    <text evidence="9">Involved in protein export. Participates in an early event of protein translocation.</text>
</comment>